<dbReference type="EMBL" id="GBRH01252882">
    <property type="protein sequence ID" value="JAD45013.1"/>
    <property type="molecule type" value="Transcribed_RNA"/>
</dbReference>
<accession>A0A0A9A4Z1</accession>
<proteinExistence type="predicted"/>
<reference evidence="1" key="2">
    <citation type="journal article" date="2015" name="Data Brief">
        <title>Shoot transcriptome of the giant reed, Arundo donax.</title>
        <authorList>
            <person name="Barrero R.A."/>
            <person name="Guerrero F.D."/>
            <person name="Moolhuijzen P."/>
            <person name="Goolsby J.A."/>
            <person name="Tidwell J."/>
            <person name="Bellgard S.E."/>
            <person name="Bellgard M.I."/>
        </authorList>
    </citation>
    <scope>NUCLEOTIDE SEQUENCE</scope>
    <source>
        <tissue evidence="1">Shoot tissue taken approximately 20 cm above the soil surface</tissue>
    </source>
</reference>
<organism evidence="1">
    <name type="scientific">Arundo donax</name>
    <name type="common">Giant reed</name>
    <name type="synonym">Donax arundinaceus</name>
    <dbReference type="NCBI Taxonomy" id="35708"/>
    <lineage>
        <taxon>Eukaryota</taxon>
        <taxon>Viridiplantae</taxon>
        <taxon>Streptophyta</taxon>
        <taxon>Embryophyta</taxon>
        <taxon>Tracheophyta</taxon>
        <taxon>Spermatophyta</taxon>
        <taxon>Magnoliopsida</taxon>
        <taxon>Liliopsida</taxon>
        <taxon>Poales</taxon>
        <taxon>Poaceae</taxon>
        <taxon>PACMAD clade</taxon>
        <taxon>Arundinoideae</taxon>
        <taxon>Arundineae</taxon>
        <taxon>Arundo</taxon>
    </lineage>
</organism>
<protein>
    <submittedName>
        <fullName evidence="1">Uncharacterized protein</fullName>
    </submittedName>
</protein>
<reference evidence="1" key="1">
    <citation type="submission" date="2014-09" db="EMBL/GenBank/DDBJ databases">
        <authorList>
            <person name="Magalhaes I.L.F."/>
            <person name="Oliveira U."/>
            <person name="Santos F.R."/>
            <person name="Vidigal T.H.D.A."/>
            <person name="Brescovit A.D."/>
            <person name="Santos A.J."/>
        </authorList>
    </citation>
    <scope>NUCLEOTIDE SEQUENCE</scope>
    <source>
        <tissue evidence="1">Shoot tissue taken approximately 20 cm above the soil surface</tissue>
    </source>
</reference>
<evidence type="ECO:0000313" key="1">
    <source>
        <dbReference type="EMBL" id="JAD45013.1"/>
    </source>
</evidence>
<sequence>MEHGASST</sequence>
<name>A0A0A9A4Z1_ARUDO</name>